<dbReference type="Proteomes" id="UP000614601">
    <property type="component" value="Unassembled WGS sequence"/>
</dbReference>
<feature type="region of interest" description="Disordered" evidence="2">
    <location>
        <begin position="75"/>
        <end position="104"/>
    </location>
</feature>
<evidence type="ECO:0000256" key="1">
    <source>
        <dbReference type="ARBA" id="ARBA00017484"/>
    </source>
</evidence>
<dbReference type="OrthoDB" id="5839009at2759"/>
<evidence type="ECO:0000259" key="3">
    <source>
        <dbReference type="Pfam" id="PF03847"/>
    </source>
</evidence>
<dbReference type="GO" id="GO:0006352">
    <property type="term" value="P:DNA-templated transcription initiation"/>
    <property type="evidence" value="ECO:0007669"/>
    <property type="project" value="InterPro"/>
</dbReference>
<evidence type="ECO:0000256" key="2">
    <source>
        <dbReference type="SAM" id="MobiDB-lite"/>
    </source>
</evidence>
<keyword evidence="5" id="KW-1185">Reference proteome</keyword>
<gene>
    <name evidence="4" type="ORF">BOKJ2_LOCUS6225</name>
</gene>
<accession>A0A811KJK0</accession>
<reference evidence="4" key="1">
    <citation type="submission" date="2020-09" db="EMBL/GenBank/DDBJ databases">
        <authorList>
            <person name="Kikuchi T."/>
        </authorList>
    </citation>
    <scope>NUCLEOTIDE SEQUENCE</scope>
    <source>
        <strain evidence="4">SH1</strain>
    </source>
</reference>
<dbReference type="EMBL" id="CAJFCW020000003">
    <property type="protein sequence ID" value="CAG9104606.1"/>
    <property type="molecule type" value="Genomic_DNA"/>
</dbReference>
<dbReference type="Pfam" id="PF03847">
    <property type="entry name" value="TFIID_20kDa"/>
    <property type="match status" value="1"/>
</dbReference>
<name>A0A811KJK0_9BILA</name>
<feature type="compositionally biased region" description="Polar residues" evidence="2">
    <location>
        <begin position="81"/>
        <end position="94"/>
    </location>
</feature>
<dbReference type="GO" id="GO:0005669">
    <property type="term" value="C:transcription factor TFIID complex"/>
    <property type="evidence" value="ECO:0007669"/>
    <property type="project" value="InterPro"/>
</dbReference>
<evidence type="ECO:0000313" key="5">
    <source>
        <dbReference type="Proteomes" id="UP000614601"/>
    </source>
</evidence>
<organism evidence="4 5">
    <name type="scientific">Bursaphelenchus okinawaensis</name>
    <dbReference type="NCBI Taxonomy" id="465554"/>
    <lineage>
        <taxon>Eukaryota</taxon>
        <taxon>Metazoa</taxon>
        <taxon>Ecdysozoa</taxon>
        <taxon>Nematoda</taxon>
        <taxon>Chromadorea</taxon>
        <taxon>Rhabditida</taxon>
        <taxon>Tylenchina</taxon>
        <taxon>Tylenchomorpha</taxon>
        <taxon>Aphelenchoidea</taxon>
        <taxon>Aphelenchoididae</taxon>
        <taxon>Bursaphelenchus</taxon>
    </lineage>
</organism>
<dbReference type="EMBL" id="CAJFDH010000003">
    <property type="protein sequence ID" value="CAD5215702.1"/>
    <property type="molecule type" value="Genomic_DNA"/>
</dbReference>
<comment type="caution">
    <text evidence="4">The sequence shown here is derived from an EMBL/GenBank/DDBJ whole genome shotgun (WGS) entry which is preliminary data.</text>
</comment>
<feature type="domain" description="Transcription initiation factor TFIID subunit 12" evidence="3">
    <location>
        <begin position="7"/>
        <end position="73"/>
    </location>
</feature>
<protein>
    <recommendedName>
        <fullName evidence="1">Transcription initiation factor TFIID subunit 12</fullName>
    </recommendedName>
</protein>
<dbReference type="SUPFAM" id="SSF47113">
    <property type="entry name" value="Histone-fold"/>
    <property type="match status" value="1"/>
</dbReference>
<evidence type="ECO:0000313" key="4">
    <source>
        <dbReference type="EMBL" id="CAD5215702.1"/>
    </source>
</evidence>
<dbReference type="GO" id="GO:0046982">
    <property type="term" value="F:protein heterodimerization activity"/>
    <property type="evidence" value="ECO:0007669"/>
    <property type="project" value="InterPro"/>
</dbReference>
<proteinExistence type="predicted"/>
<dbReference type="InterPro" id="IPR009072">
    <property type="entry name" value="Histone-fold"/>
</dbReference>
<sequence length="104" mass="11487">MLEPVISKPILDNVAKAVDSSMVLEPDVKSGIVMYMESLVDDLIKETAKAATVRKSTEVKAKDIDFVLRKYNINVHGPASGQPSAKKSNTTDQRQAMIDRSVRR</sequence>
<dbReference type="Gene3D" id="1.10.20.10">
    <property type="entry name" value="Histone, subunit A"/>
    <property type="match status" value="1"/>
</dbReference>
<dbReference type="InterPro" id="IPR003228">
    <property type="entry name" value="TFIID_TAF12_dom"/>
</dbReference>
<dbReference type="AlphaFoldDB" id="A0A811KJK0"/>
<dbReference type="Proteomes" id="UP000783686">
    <property type="component" value="Unassembled WGS sequence"/>
</dbReference>